<comment type="caution">
    <text evidence="3">The sequence shown here is derived from an EMBL/GenBank/DDBJ whole genome shotgun (WGS) entry which is preliminary data.</text>
</comment>
<protein>
    <submittedName>
        <fullName evidence="3">Uncharacterized protein</fullName>
    </submittedName>
</protein>
<feature type="region of interest" description="Disordered" evidence="2">
    <location>
        <begin position="78"/>
        <end position="100"/>
    </location>
</feature>
<feature type="compositionally biased region" description="Basic and acidic residues" evidence="2">
    <location>
        <begin position="90"/>
        <end position="100"/>
    </location>
</feature>
<accession>A0A4Z1EMM5</accession>
<evidence type="ECO:0000313" key="3">
    <source>
        <dbReference type="EMBL" id="TGO10561.1"/>
    </source>
</evidence>
<dbReference type="Gene3D" id="1.20.5.340">
    <property type="match status" value="1"/>
</dbReference>
<dbReference type="AlphaFoldDB" id="A0A4Z1EMM5"/>
<dbReference type="Proteomes" id="UP000297910">
    <property type="component" value="Unassembled WGS sequence"/>
</dbReference>
<organism evidence="3 4">
    <name type="scientific">Botrytis paeoniae</name>
    <dbReference type="NCBI Taxonomy" id="278948"/>
    <lineage>
        <taxon>Eukaryota</taxon>
        <taxon>Fungi</taxon>
        <taxon>Dikarya</taxon>
        <taxon>Ascomycota</taxon>
        <taxon>Pezizomycotina</taxon>
        <taxon>Leotiomycetes</taxon>
        <taxon>Helotiales</taxon>
        <taxon>Sclerotiniaceae</taxon>
        <taxon>Botrytis</taxon>
    </lineage>
</organism>
<dbReference type="EMBL" id="PQXI01001010">
    <property type="protein sequence ID" value="TGO10561.1"/>
    <property type="molecule type" value="Genomic_DNA"/>
</dbReference>
<evidence type="ECO:0000256" key="2">
    <source>
        <dbReference type="SAM" id="MobiDB-lite"/>
    </source>
</evidence>
<evidence type="ECO:0000313" key="4">
    <source>
        <dbReference type="Proteomes" id="UP000297910"/>
    </source>
</evidence>
<evidence type="ECO:0000256" key="1">
    <source>
        <dbReference type="SAM" id="Coils"/>
    </source>
</evidence>
<keyword evidence="4" id="KW-1185">Reference proteome</keyword>
<keyword evidence="1" id="KW-0175">Coiled coil</keyword>
<sequence length="100" mass="10960">MFKSLELEDGFKKSCADFDQNALGLSKQIKATQEELQQHKEKNDGHVAELERIQERLKNITEKLQEAGAEHKDCCGLVDSGGGDGDGDADMSKHGQVDVS</sequence>
<gene>
    <name evidence="3" type="ORF">BPAE_1013g00030</name>
</gene>
<feature type="coiled-coil region" evidence="1">
    <location>
        <begin position="22"/>
        <end position="70"/>
    </location>
</feature>
<reference evidence="3 4" key="1">
    <citation type="submission" date="2017-12" db="EMBL/GenBank/DDBJ databases">
        <title>Comparative genomics of Botrytis spp.</title>
        <authorList>
            <person name="Valero-Jimenez C.A."/>
            <person name="Tapia P."/>
            <person name="Veloso J."/>
            <person name="Silva-Moreno E."/>
            <person name="Staats M."/>
            <person name="Valdes J.H."/>
            <person name="Van Kan J.A.L."/>
        </authorList>
    </citation>
    <scope>NUCLEOTIDE SEQUENCE [LARGE SCALE GENOMIC DNA]</scope>
    <source>
        <strain evidence="3 4">Bp0003</strain>
    </source>
</reference>
<name>A0A4Z1EMM5_9HELO</name>
<proteinExistence type="predicted"/>